<organism evidence="6 7">
    <name type="scientific">Candidatus Fimisoma avicola</name>
    <dbReference type="NCBI Taxonomy" id="2840826"/>
    <lineage>
        <taxon>Bacteria</taxon>
        <taxon>Bacillati</taxon>
        <taxon>Bacillota</taxon>
        <taxon>Clostridia</taxon>
        <taxon>Eubacteriales</taxon>
        <taxon>Candidatus Fimisoma</taxon>
    </lineage>
</organism>
<dbReference type="AlphaFoldDB" id="A0A9D1I658"/>
<keyword evidence="3" id="KW-0804">Transcription</keyword>
<dbReference type="PRINTS" id="PR00038">
    <property type="entry name" value="HTHLUXR"/>
</dbReference>
<dbReference type="PANTHER" id="PTHR44688">
    <property type="entry name" value="DNA-BINDING TRANSCRIPTIONAL ACTIVATOR DEVR_DOSR"/>
    <property type="match status" value="1"/>
</dbReference>
<protein>
    <submittedName>
        <fullName evidence="6">Helix-turn-helix transcriptional regulator</fullName>
    </submittedName>
</protein>
<dbReference type="PANTHER" id="PTHR44688:SF16">
    <property type="entry name" value="DNA-BINDING TRANSCRIPTIONAL ACTIVATOR DEVR_DOSR"/>
    <property type="match status" value="1"/>
</dbReference>
<comment type="caution">
    <text evidence="6">The sequence shown here is derived from an EMBL/GenBank/DDBJ whole genome shotgun (WGS) entry which is preliminary data.</text>
</comment>
<feature type="compositionally biased region" description="Polar residues" evidence="4">
    <location>
        <begin position="80"/>
        <end position="91"/>
    </location>
</feature>
<dbReference type="SUPFAM" id="SSF46894">
    <property type="entry name" value="C-terminal effector domain of the bipartite response regulators"/>
    <property type="match status" value="1"/>
</dbReference>
<gene>
    <name evidence="6" type="ORF">IAD16_04650</name>
</gene>
<evidence type="ECO:0000256" key="3">
    <source>
        <dbReference type="ARBA" id="ARBA00023163"/>
    </source>
</evidence>
<dbReference type="InterPro" id="IPR000792">
    <property type="entry name" value="Tscrpt_reg_LuxR_C"/>
</dbReference>
<sequence length="432" mass="47670">MENYLSVRQMAEKWGVSERRINQYCAEGRIPGAHRFGKSWAIPENAQKPTDPRHAGRSAETGDSIHGPLQPESVHLKQPSDGQAKQPSGSADTGKKSGGLLDHTNLMPLMNTAFTPGRCKEAVEAMEEGAQKDIAMAEYHYFSGQPEKAAKEAEPYLTSTDMGARLSACLLYTYANLSIGQISNARFALGELNASIAAAGERSPQFKAASAFVASAGAVLLHLPLPDQMPEAGNFLPLLPPGLRAFAMYVQAHYMYFKGEYAHSAGTVEATLAMGASLYPIPAIYLHLVAVMDYMSLKQPDRAREHLLEAWDIARPDDLIEGFGEHHGLLGAMLEAVIKPKWPKDFKRIIDITYRFSSGWRRVHNPITGHDVADDLTTTEFAMAMLAARGWTNLEIAEHLHISVNTVKSHISEAMRKLDVETRKELKQYMLR</sequence>
<evidence type="ECO:0000256" key="4">
    <source>
        <dbReference type="SAM" id="MobiDB-lite"/>
    </source>
</evidence>
<dbReference type="Gene3D" id="1.10.10.10">
    <property type="entry name" value="Winged helix-like DNA-binding domain superfamily/Winged helix DNA-binding domain"/>
    <property type="match status" value="1"/>
</dbReference>
<reference evidence="6" key="1">
    <citation type="submission" date="2020-10" db="EMBL/GenBank/DDBJ databases">
        <authorList>
            <person name="Gilroy R."/>
        </authorList>
    </citation>
    <scope>NUCLEOTIDE SEQUENCE</scope>
    <source>
        <strain evidence="6">11300</strain>
    </source>
</reference>
<dbReference type="CDD" id="cd06170">
    <property type="entry name" value="LuxR_C_like"/>
    <property type="match status" value="1"/>
</dbReference>
<dbReference type="EMBL" id="DVMO01000067">
    <property type="protein sequence ID" value="HIU27645.1"/>
    <property type="molecule type" value="Genomic_DNA"/>
</dbReference>
<proteinExistence type="predicted"/>
<dbReference type="Proteomes" id="UP000824091">
    <property type="component" value="Unassembled WGS sequence"/>
</dbReference>
<dbReference type="Pfam" id="PF00196">
    <property type="entry name" value="GerE"/>
    <property type="match status" value="1"/>
</dbReference>
<accession>A0A9D1I658</accession>
<evidence type="ECO:0000256" key="2">
    <source>
        <dbReference type="ARBA" id="ARBA00023125"/>
    </source>
</evidence>
<reference evidence="6" key="2">
    <citation type="journal article" date="2021" name="PeerJ">
        <title>Extensive microbial diversity within the chicken gut microbiome revealed by metagenomics and culture.</title>
        <authorList>
            <person name="Gilroy R."/>
            <person name="Ravi A."/>
            <person name="Getino M."/>
            <person name="Pursley I."/>
            <person name="Horton D.L."/>
            <person name="Alikhan N.F."/>
            <person name="Baker D."/>
            <person name="Gharbi K."/>
            <person name="Hall N."/>
            <person name="Watson M."/>
            <person name="Adriaenssens E.M."/>
            <person name="Foster-Nyarko E."/>
            <person name="Jarju S."/>
            <person name="Secka A."/>
            <person name="Antonio M."/>
            <person name="Oren A."/>
            <person name="Chaudhuri R.R."/>
            <person name="La Ragione R."/>
            <person name="Hildebrand F."/>
            <person name="Pallen M.J."/>
        </authorList>
    </citation>
    <scope>NUCLEOTIDE SEQUENCE</scope>
    <source>
        <strain evidence="6">11300</strain>
    </source>
</reference>
<keyword evidence="2" id="KW-0238">DNA-binding</keyword>
<dbReference type="InterPro" id="IPR036388">
    <property type="entry name" value="WH-like_DNA-bd_sf"/>
</dbReference>
<evidence type="ECO:0000313" key="7">
    <source>
        <dbReference type="Proteomes" id="UP000824091"/>
    </source>
</evidence>
<dbReference type="PROSITE" id="PS50043">
    <property type="entry name" value="HTH_LUXR_2"/>
    <property type="match status" value="1"/>
</dbReference>
<evidence type="ECO:0000256" key="1">
    <source>
        <dbReference type="ARBA" id="ARBA00023015"/>
    </source>
</evidence>
<dbReference type="GO" id="GO:0006355">
    <property type="term" value="P:regulation of DNA-templated transcription"/>
    <property type="evidence" value="ECO:0007669"/>
    <property type="project" value="InterPro"/>
</dbReference>
<feature type="region of interest" description="Disordered" evidence="4">
    <location>
        <begin position="35"/>
        <end position="103"/>
    </location>
</feature>
<dbReference type="SMART" id="SM00421">
    <property type="entry name" value="HTH_LUXR"/>
    <property type="match status" value="1"/>
</dbReference>
<dbReference type="GO" id="GO:0003677">
    <property type="term" value="F:DNA binding"/>
    <property type="evidence" value="ECO:0007669"/>
    <property type="project" value="UniProtKB-KW"/>
</dbReference>
<name>A0A9D1I658_9FIRM</name>
<dbReference type="InterPro" id="IPR016032">
    <property type="entry name" value="Sig_transdc_resp-reg_C-effctor"/>
</dbReference>
<feature type="domain" description="HTH luxR-type" evidence="5">
    <location>
        <begin position="369"/>
        <end position="432"/>
    </location>
</feature>
<evidence type="ECO:0000259" key="5">
    <source>
        <dbReference type="PROSITE" id="PS50043"/>
    </source>
</evidence>
<evidence type="ECO:0000313" key="6">
    <source>
        <dbReference type="EMBL" id="HIU27645.1"/>
    </source>
</evidence>
<keyword evidence="1" id="KW-0805">Transcription regulation</keyword>